<evidence type="ECO:0000313" key="2">
    <source>
        <dbReference type="Proteomes" id="UP000183832"/>
    </source>
</evidence>
<name>A0A1J1I2I7_9DIPT</name>
<sequence length="66" mass="7513">MDWMCMNTVRLNVVCFKSKNLKQGGAALHSIPLFNSFFHELNSHKLSSSRYLANGLIFPAQTKLKK</sequence>
<evidence type="ECO:0000313" key="1">
    <source>
        <dbReference type="EMBL" id="CRK93062.1"/>
    </source>
</evidence>
<dbReference type="EMBL" id="CVRI01000036">
    <property type="protein sequence ID" value="CRK93062.1"/>
    <property type="molecule type" value="Genomic_DNA"/>
</dbReference>
<proteinExistence type="predicted"/>
<dbReference type="Proteomes" id="UP000183832">
    <property type="component" value="Unassembled WGS sequence"/>
</dbReference>
<organism evidence="1 2">
    <name type="scientific">Clunio marinus</name>
    <dbReference type="NCBI Taxonomy" id="568069"/>
    <lineage>
        <taxon>Eukaryota</taxon>
        <taxon>Metazoa</taxon>
        <taxon>Ecdysozoa</taxon>
        <taxon>Arthropoda</taxon>
        <taxon>Hexapoda</taxon>
        <taxon>Insecta</taxon>
        <taxon>Pterygota</taxon>
        <taxon>Neoptera</taxon>
        <taxon>Endopterygota</taxon>
        <taxon>Diptera</taxon>
        <taxon>Nematocera</taxon>
        <taxon>Chironomoidea</taxon>
        <taxon>Chironomidae</taxon>
        <taxon>Clunio</taxon>
    </lineage>
</organism>
<reference evidence="1 2" key="1">
    <citation type="submission" date="2015-04" db="EMBL/GenBank/DDBJ databases">
        <authorList>
            <person name="Syromyatnikov M.Y."/>
            <person name="Popov V.N."/>
        </authorList>
    </citation>
    <scope>NUCLEOTIDE SEQUENCE [LARGE SCALE GENOMIC DNA]</scope>
</reference>
<dbReference type="AlphaFoldDB" id="A0A1J1I2I7"/>
<keyword evidence="2" id="KW-1185">Reference proteome</keyword>
<accession>A0A1J1I2I7</accession>
<gene>
    <name evidence="1" type="ORF">CLUMA_CG006702</name>
</gene>
<protein>
    <submittedName>
        <fullName evidence="1">CLUMA_CG006702, isoform A</fullName>
    </submittedName>
</protein>